<dbReference type="RefSeq" id="WP_137024651.1">
    <property type="nucleotide sequence ID" value="NZ_SZNT01000595.1"/>
</dbReference>
<accession>A0A9X8ZCS5</accession>
<dbReference type="Proteomes" id="UP000309170">
    <property type="component" value="Unassembled WGS sequence"/>
</dbReference>
<proteinExistence type="predicted"/>
<dbReference type="AlphaFoldDB" id="A0A9X8ZCS5"/>
<protein>
    <submittedName>
        <fullName evidence="1">Uncharacterized protein</fullName>
    </submittedName>
</protein>
<sequence length="189" mass="20962">MENNYLGGYYDEKSAFSIFFSVLLFASFPNQTKAEETGPSKELTELIIQEAEPTIDLDSLSNLANTDYSPNSLSNGNESVITPYGLTFARGTVGCYVISKSAYCPWTIQVGGDVIAYSNVKVTIQKHHGFLKGGWKNYKTHNFSYPINRPTSTIRNELSDRLSAGKYRANLGGTFRTAIANGYSYFEVK</sequence>
<evidence type="ECO:0000313" key="2">
    <source>
        <dbReference type="Proteomes" id="UP000309170"/>
    </source>
</evidence>
<gene>
    <name evidence="1" type="ORF">FC678_24255</name>
</gene>
<dbReference type="EMBL" id="SZNT01000595">
    <property type="protein sequence ID" value="TKH05304.1"/>
    <property type="molecule type" value="Genomic_DNA"/>
</dbReference>
<evidence type="ECO:0000313" key="1">
    <source>
        <dbReference type="EMBL" id="TKH05304.1"/>
    </source>
</evidence>
<name>A0A9X8ZCS5_9BACI</name>
<organism evidence="1 2">
    <name type="scientific">Peribacillus simplex</name>
    <dbReference type="NCBI Taxonomy" id="1478"/>
    <lineage>
        <taxon>Bacteria</taxon>
        <taxon>Bacillati</taxon>
        <taxon>Bacillota</taxon>
        <taxon>Bacilli</taxon>
        <taxon>Bacillales</taxon>
        <taxon>Bacillaceae</taxon>
        <taxon>Peribacillus</taxon>
    </lineage>
</organism>
<reference evidence="1 2" key="1">
    <citation type="journal article" date="2019" name="Environ. Microbiol.">
        <title>An active ?-lactamase is a part of an orchestrated cell wall stress resistance network of Bacillus subtilis and related rhizosphere species.</title>
        <authorList>
            <person name="Bucher T."/>
            <person name="Keren-Paz A."/>
            <person name="Hausser J."/>
            <person name="Olender T."/>
            <person name="Cytryn E."/>
            <person name="Kolodkin-Gal I."/>
        </authorList>
    </citation>
    <scope>NUCLEOTIDE SEQUENCE [LARGE SCALE GENOMIC DNA]</scope>
    <source>
        <strain evidence="1 2">I4</strain>
    </source>
</reference>
<comment type="caution">
    <text evidence="1">The sequence shown here is derived from an EMBL/GenBank/DDBJ whole genome shotgun (WGS) entry which is preliminary data.</text>
</comment>